<comment type="caution">
    <text evidence="4">The sequence shown here is derived from an EMBL/GenBank/DDBJ whole genome shotgun (WGS) entry which is preliminary data.</text>
</comment>
<organism evidence="4 5">
    <name type="scientific">Discostella pseudostelligera</name>
    <dbReference type="NCBI Taxonomy" id="259834"/>
    <lineage>
        <taxon>Eukaryota</taxon>
        <taxon>Sar</taxon>
        <taxon>Stramenopiles</taxon>
        <taxon>Ochrophyta</taxon>
        <taxon>Bacillariophyta</taxon>
        <taxon>Coscinodiscophyceae</taxon>
        <taxon>Thalassiosirophycidae</taxon>
        <taxon>Stephanodiscales</taxon>
        <taxon>Stephanodiscaceae</taxon>
        <taxon>Discostella</taxon>
    </lineage>
</organism>
<dbReference type="Proteomes" id="UP001530293">
    <property type="component" value="Unassembled WGS sequence"/>
</dbReference>
<dbReference type="EMBL" id="JALLBG020000131">
    <property type="protein sequence ID" value="KAL3762664.1"/>
    <property type="molecule type" value="Genomic_DNA"/>
</dbReference>
<evidence type="ECO:0000313" key="4">
    <source>
        <dbReference type="EMBL" id="KAL3762664.1"/>
    </source>
</evidence>
<evidence type="ECO:0000256" key="2">
    <source>
        <dbReference type="SAM" id="Phobius"/>
    </source>
</evidence>
<dbReference type="InterPro" id="IPR004839">
    <property type="entry name" value="Aminotransferase_I/II_large"/>
</dbReference>
<dbReference type="InterPro" id="IPR015422">
    <property type="entry name" value="PyrdxlP-dep_Trfase_small"/>
</dbReference>
<keyword evidence="2" id="KW-1133">Transmembrane helix</keyword>
<keyword evidence="2" id="KW-0812">Transmembrane</keyword>
<accession>A0ABD3MF70</accession>
<dbReference type="AlphaFoldDB" id="A0ABD3MF70"/>
<keyword evidence="1" id="KW-0663">Pyridoxal phosphate</keyword>
<evidence type="ECO:0000259" key="3">
    <source>
        <dbReference type="Pfam" id="PF00155"/>
    </source>
</evidence>
<reference evidence="4 5" key="1">
    <citation type="submission" date="2024-10" db="EMBL/GenBank/DDBJ databases">
        <title>Updated reference genomes for cyclostephanoid diatoms.</title>
        <authorList>
            <person name="Roberts W.R."/>
            <person name="Alverson A.J."/>
        </authorList>
    </citation>
    <scope>NUCLEOTIDE SEQUENCE [LARGE SCALE GENOMIC DNA]</scope>
    <source>
        <strain evidence="4 5">AJA232-27</strain>
    </source>
</reference>
<dbReference type="InterPro" id="IPR015424">
    <property type="entry name" value="PyrdxlP-dep_Trfase"/>
</dbReference>
<dbReference type="PANTHER" id="PTHR43795">
    <property type="entry name" value="BIFUNCTIONAL ASPARTATE AMINOTRANSFERASE AND GLUTAMATE/ASPARTATE-PREPHENATE AMINOTRANSFERASE-RELATED"/>
    <property type="match status" value="1"/>
</dbReference>
<dbReference type="PRINTS" id="PR00753">
    <property type="entry name" value="ACCSYNTHASE"/>
</dbReference>
<dbReference type="Gene3D" id="3.40.640.10">
    <property type="entry name" value="Type I PLP-dependent aspartate aminotransferase-like (Major domain)"/>
    <property type="match status" value="1"/>
</dbReference>
<gene>
    <name evidence="4" type="ORF">ACHAWU_001609</name>
</gene>
<evidence type="ECO:0000256" key="1">
    <source>
        <dbReference type="ARBA" id="ARBA00022898"/>
    </source>
</evidence>
<dbReference type="InterPro" id="IPR050478">
    <property type="entry name" value="Ethylene_sulfur-biosynth"/>
</dbReference>
<name>A0ABD3MF70_9STRA</name>
<dbReference type="SUPFAM" id="SSF53383">
    <property type="entry name" value="PLP-dependent transferases"/>
    <property type="match status" value="1"/>
</dbReference>
<keyword evidence="5" id="KW-1185">Reference proteome</keyword>
<proteinExistence type="predicted"/>
<dbReference type="CDD" id="cd00609">
    <property type="entry name" value="AAT_like"/>
    <property type="match status" value="1"/>
</dbReference>
<feature type="transmembrane region" description="Helical" evidence="2">
    <location>
        <begin position="12"/>
        <end position="30"/>
    </location>
</feature>
<dbReference type="InterPro" id="IPR015421">
    <property type="entry name" value="PyrdxlP-dep_Trfase_major"/>
</dbReference>
<dbReference type="Pfam" id="PF00155">
    <property type="entry name" value="Aminotran_1_2"/>
    <property type="match status" value="1"/>
</dbReference>
<dbReference type="Gene3D" id="3.90.1150.10">
    <property type="entry name" value="Aspartate Aminotransferase, domain 1"/>
    <property type="match status" value="1"/>
</dbReference>
<sequence length="488" mass="55030">MPPDRNSSSSIATANSIASFFAVTLVYLGHQKWIQHRWRRKHQDISERGEALLTPTLPYIYDYLKCLQDHCDPYINPRGYIPLCVSENKLITELVGLRMMQIETATRAFSDSSVYCYNNSLGLPGPRESIAYFLAKHFMYPERKDMSFRDALNFIRPEHVAFGSGAASLVSNLALSLAEEGDAVLIPAPYYAAFDADLKIMAGCIAVPVHSTNPSIGPTPADLEYAATLAEAKGLRVRILLITNPNNPLGTIYPPELVKSAIEWARSRSMHTIVDELYALSVHDQNVVFESVIRTLNNDLRNDVHHIWALSKDFGASGFRIGTLYSKNQRLLSSIANLNIFSGVSQPMQFVLQDILKDDHFIYGFLKNSRHRIRYSYEMCIARLDEMVIPYVPAKAGIFVYADFSSLLPEQTFSGEARFSSLLLDAARIIMTPGQAQHDRKPGMFRICYAFVSPEVLEMALVRLDRIVGKIRRWHWDNLNAAELTDIL</sequence>
<keyword evidence="2" id="KW-0472">Membrane</keyword>
<protein>
    <recommendedName>
        <fullName evidence="3">Aminotransferase class I/classII large domain-containing protein</fullName>
    </recommendedName>
</protein>
<evidence type="ECO:0000313" key="5">
    <source>
        <dbReference type="Proteomes" id="UP001530293"/>
    </source>
</evidence>
<feature type="domain" description="Aminotransferase class I/classII large" evidence="3">
    <location>
        <begin position="151"/>
        <end position="464"/>
    </location>
</feature>
<dbReference type="PANTHER" id="PTHR43795:SF39">
    <property type="entry name" value="AMINOTRANSFERASE CLASS I_CLASSII DOMAIN-CONTAINING PROTEIN"/>
    <property type="match status" value="1"/>
</dbReference>